<feature type="disulfide bond" evidence="14">
    <location>
        <begin position="419"/>
        <end position="437"/>
    </location>
</feature>
<feature type="repeat" description="LDL-receptor class B" evidence="15">
    <location>
        <begin position="749"/>
        <end position="791"/>
    </location>
</feature>
<dbReference type="FunFam" id="2.10.25.10:FF:000009">
    <property type="entry name" value="Low-density lipoprotein receptor isoform 1"/>
    <property type="match status" value="1"/>
</dbReference>
<dbReference type="SUPFAM" id="SSF57424">
    <property type="entry name" value="LDL receptor-like module"/>
    <property type="match status" value="9"/>
</dbReference>
<evidence type="ECO:0000256" key="17">
    <source>
        <dbReference type="SAM" id="Phobius"/>
    </source>
</evidence>
<feature type="disulfide bond" evidence="14">
    <location>
        <begin position="209"/>
        <end position="221"/>
    </location>
</feature>
<dbReference type="GO" id="GO:0005509">
    <property type="term" value="F:calcium ion binding"/>
    <property type="evidence" value="ECO:0007669"/>
    <property type="project" value="InterPro"/>
</dbReference>
<feature type="disulfide bond" evidence="14">
    <location>
        <begin position="313"/>
        <end position="328"/>
    </location>
</feature>
<dbReference type="CDD" id="cd00054">
    <property type="entry name" value="EGF_CA"/>
    <property type="match status" value="2"/>
</dbReference>
<feature type="region of interest" description="Disordered" evidence="16">
    <location>
        <begin position="983"/>
        <end position="1050"/>
    </location>
</feature>
<evidence type="ECO:0000256" key="6">
    <source>
        <dbReference type="ARBA" id="ARBA00022729"/>
    </source>
</evidence>
<keyword evidence="19" id="KW-1185">Reference proteome</keyword>
<dbReference type="FunFam" id="4.10.400.10:FF:000113">
    <property type="entry name" value="Low-density lipoprotein receptor-related protein 8"/>
    <property type="match status" value="1"/>
</dbReference>
<dbReference type="Proteomes" id="UP000515160">
    <property type="component" value="Chromosome 2R"/>
</dbReference>
<dbReference type="InterPro" id="IPR011042">
    <property type="entry name" value="6-blade_b-propeller_TolB-like"/>
</dbReference>
<name>A0A6P8XLK1_DROAB</name>
<dbReference type="RefSeq" id="XP_034113854.1">
    <property type="nucleotide sequence ID" value="XM_034257963.2"/>
</dbReference>
<dbReference type="GO" id="GO:0016324">
    <property type="term" value="C:apical plasma membrane"/>
    <property type="evidence" value="ECO:0007669"/>
    <property type="project" value="TreeGrafter"/>
</dbReference>
<dbReference type="InterPro" id="IPR000152">
    <property type="entry name" value="EGF-type_Asp/Asn_hydroxyl_site"/>
</dbReference>
<sequence>MDASLVVLATNTTAAATTSEAANSNSSSSNSSSNNSSSSSSNNSSNNSSSSNSVIHQEEPHKISAFFSSSCNYQSRIQQLISFSFTSSFHLIFITCILSISKFCNAAAVNAAQVTASAPSASLIISNLSGSALLEKIRMTTLGPQIDKLKSFTPAVANSLSTGNSIGNSIGASLFNSKPINFNMEFEFLNVSGKVGTALDISNSMPNYCEEKQFRCNSGECISVRFVCDGAADCKDQSDEQREQCKFPEATCPADQFRCGNGNCIPKLWRCDNENDCADGSDEAPGTCIMSCLLGFEFKCRNGEQCLPAQWMCDGAPDCRDGSDELDCQIKACSSEEFTCKNGIGECIPLTWMCDGNKDCRDGSDEASCNTTCRTDEFTCGNGRCIQKRWVCDHDNDCGDGTDEHDCHNIGCPADAFTCGDGMCIRKSWMCDGDQDCYDGSDEKDCAASVRPLSCSTNEFLCKDRITCISKSWLCDGDRDCPSGEDEDLSNCPNITCRVDQFQCHDRSCIAGHLACNGESDCKDGSDERDCRLAAKRQSCNATIEFDCGGGQCIPLSKVCDQRKDCPDGEDEPAGKCKINECATKNGNCMHRCVDQQIGYHCECRSGYKLSLDGHTCVDINECEEPGACSQICINEMGGYKCKCHEGYMKDPSNHTRCKATEGHASLLLARRHDIRKIALDHMEITSIVNNTKSATALDFVFRTGMIFWSDVTTQSIYKAPIDEGNEKTVVLKQSSVTSDGLAVDWVYNHVYYTDTSKCTIEMTNFDGNMGAVLIKDSLDIPRSIALDPIDGWMYWSDWGASPRIERAGMDGSHRTTIINYDVKWPNGITLDMVRKRIYWVDGKLNVISSANYDGSQRRQILYSTEYLRHPFSITTFEDYIYWTDWDKQTVFKANKFTGEGVEPITAVHMLQHPMVIHVYHAYRQPDGVNHCQSVNGHCSHLCLPAPRINEKSPRISCACPAGLKLMADGLMCVEDHISARNTTRVKPSSRPSVNSSVALPTPSSTATTVTTAPPKLPQDAPTSAMPADKVPAGNATHKDDKLLDSSQTEEQSSTWATAVLVVGSIVGVIVLVGTCYLFIKRYPKRGNSMNFVNPTYNKTTEDTFSLEKNAPIDASSKYAPALEEEEPLRAEVIECV</sequence>
<evidence type="ECO:0000256" key="16">
    <source>
        <dbReference type="SAM" id="MobiDB-lite"/>
    </source>
</evidence>
<dbReference type="InterPro" id="IPR000742">
    <property type="entry name" value="EGF"/>
</dbReference>
<feature type="transmembrane region" description="Helical" evidence="17">
    <location>
        <begin position="1056"/>
        <end position="1080"/>
    </location>
</feature>
<dbReference type="InterPro" id="IPR026823">
    <property type="entry name" value="cEGF"/>
</dbReference>
<dbReference type="PRINTS" id="PR00261">
    <property type="entry name" value="LDLRECEPTOR"/>
</dbReference>
<dbReference type="PANTHER" id="PTHR22722">
    <property type="entry name" value="LOW-DENSITY LIPOPROTEIN RECEPTOR-RELATED PROTEIN 2-RELATED"/>
    <property type="match status" value="1"/>
</dbReference>
<keyword evidence="12" id="KW-0675">Receptor</keyword>
<dbReference type="InterPro" id="IPR036055">
    <property type="entry name" value="LDL_receptor-like_sf"/>
</dbReference>
<evidence type="ECO:0000256" key="8">
    <source>
        <dbReference type="ARBA" id="ARBA00022837"/>
    </source>
</evidence>
<feature type="disulfide bond" evidence="14">
    <location>
        <begin position="216"/>
        <end position="234"/>
    </location>
</feature>
<feature type="disulfide bond" evidence="14">
    <location>
        <begin position="252"/>
        <end position="264"/>
    </location>
</feature>
<dbReference type="PROSITE" id="PS00010">
    <property type="entry name" value="ASX_HYDROXYL"/>
    <property type="match status" value="2"/>
</dbReference>
<keyword evidence="10 17" id="KW-0472">Membrane</keyword>
<keyword evidence="13" id="KW-0325">Glycoprotein</keyword>
<feature type="disulfide bond" evidence="14">
    <location>
        <begin position="259"/>
        <end position="277"/>
    </location>
</feature>
<dbReference type="GO" id="GO:0042562">
    <property type="term" value="F:hormone binding"/>
    <property type="evidence" value="ECO:0007669"/>
    <property type="project" value="TreeGrafter"/>
</dbReference>
<feature type="repeat" description="LDL-receptor class B" evidence="15">
    <location>
        <begin position="792"/>
        <end position="835"/>
    </location>
</feature>
<dbReference type="SUPFAM" id="SSF63825">
    <property type="entry name" value="YWTD domain"/>
    <property type="match status" value="1"/>
</dbReference>
<dbReference type="InterPro" id="IPR002172">
    <property type="entry name" value="LDrepeatLR_classA_rpt"/>
</dbReference>
<feature type="disulfide bond" evidence="14">
    <location>
        <begin position="431"/>
        <end position="446"/>
    </location>
</feature>
<feature type="repeat" description="LDL-receptor class B" evidence="15">
    <location>
        <begin position="705"/>
        <end position="748"/>
    </location>
</feature>
<feature type="disulfide bond" evidence="14">
    <location>
        <begin position="373"/>
        <end position="385"/>
    </location>
</feature>
<keyword evidence="3" id="KW-0245">EGF-like domain</keyword>
<dbReference type="GO" id="GO:0006898">
    <property type="term" value="P:receptor-mediated endocytosis"/>
    <property type="evidence" value="ECO:0007669"/>
    <property type="project" value="TreeGrafter"/>
</dbReference>
<dbReference type="Pfam" id="PF00057">
    <property type="entry name" value="Ldl_recept_a"/>
    <property type="match status" value="9"/>
</dbReference>
<evidence type="ECO:0000256" key="14">
    <source>
        <dbReference type="PROSITE-ProRule" id="PRU00124"/>
    </source>
</evidence>
<feature type="domain" description="EGF-like" evidence="18">
    <location>
        <begin position="602"/>
        <end position="617"/>
    </location>
</feature>
<gene>
    <name evidence="20" type="primary">LOC117574242</name>
</gene>
<evidence type="ECO:0000256" key="5">
    <source>
        <dbReference type="ARBA" id="ARBA00022692"/>
    </source>
</evidence>
<comment type="subcellular location">
    <subcellularLocation>
        <location evidence="1">Cell membrane</location>
        <topology evidence="1">Single-pass type I membrane protein</topology>
    </subcellularLocation>
</comment>
<feature type="disulfide bond" evidence="14">
    <location>
        <begin position="412"/>
        <end position="424"/>
    </location>
</feature>
<keyword evidence="11 14" id="KW-1015">Disulfide bond</keyword>
<dbReference type="FunFam" id="4.10.400.10:FF:000105">
    <property type="entry name" value="Lipophorin receptor 1, isoform K"/>
    <property type="match status" value="1"/>
</dbReference>
<dbReference type="InterPro" id="IPR023415">
    <property type="entry name" value="LDLR_class-A_CS"/>
</dbReference>
<feature type="disulfide bond" evidence="14">
    <location>
        <begin position="504"/>
        <end position="522"/>
    </location>
</feature>
<keyword evidence="7" id="KW-0677">Repeat</keyword>
<dbReference type="GO" id="GO:0043235">
    <property type="term" value="C:receptor complex"/>
    <property type="evidence" value="ECO:0007669"/>
    <property type="project" value="TreeGrafter"/>
</dbReference>
<dbReference type="Pfam" id="PF00058">
    <property type="entry name" value="Ldl_recept_b"/>
    <property type="match status" value="2"/>
</dbReference>
<dbReference type="InterPro" id="IPR051221">
    <property type="entry name" value="LDLR-related"/>
</dbReference>
<evidence type="ECO:0000313" key="20">
    <source>
        <dbReference type="RefSeq" id="XP_034113854.1"/>
    </source>
</evidence>
<dbReference type="GeneID" id="117574242"/>
<evidence type="ECO:0000256" key="4">
    <source>
        <dbReference type="ARBA" id="ARBA00022583"/>
    </source>
</evidence>
<evidence type="ECO:0000256" key="1">
    <source>
        <dbReference type="ARBA" id="ARBA00004251"/>
    </source>
</evidence>
<keyword evidence="4" id="KW-0254">Endocytosis</keyword>
<dbReference type="SMART" id="SM00192">
    <property type="entry name" value="LDLa"/>
    <property type="match status" value="9"/>
</dbReference>
<dbReference type="SMART" id="SM00181">
    <property type="entry name" value="EGF"/>
    <property type="match status" value="6"/>
</dbReference>
<dbReference type="PROSITE" id="PS01187">
    <property type="entry name" value="EGF_CA"/>
    <property type="match status" value="1"/>
</dbReference>
<dbReference type="PROSITE" id="PS51120">
    <property type="entry name" value="LDLRB"/>
    <property type="match status" value="4"/>
</dbReference>
<dbReference type="Pfam" id="PF14670">
    <property type="entry name" value="FXa_inhibition"/>
    <property type="match status" value="1"/>
</dbReference>
<dbReference type="FunFam" id="4.10.400.10:FF:000001">
    <property type="entry name" value="Low-density lipoprotein receptor-related protein 1"/>
    <property type="match status" value="1"/>
</dbReference>
<dbReference type="InterPro" id="IPR000033">
    <property type="entry name" value="LDLR_classB_rpt"/>
</dbReference>
<keyword evidence="8" id="KW-0106">Calcium</keyword>
<evidence type="ECO:0000256" key="7">
    <source>
        <dbReference type="ARBA" id="ARBA00022737"/>
    </source>
</evidence>
<accession>A0A6P8XLK1</accession>
<keyword evidence="2" id="KW-1003">Cell membrane</keyword>
<dbReference type="PROSITE" id="PS01209">
    <property type="entry name" value="LDLRA_1"/>
    <property type="match status" value="6"/>
</dbReference>
<dbReference type="Pfam" id="PF12662">
    <property type="entry name" value="cEGF"/>
    <property type="match status" value="1"/>
</dbReference>
<dbReference type="SMART" id="SM00179">
    <property type="entry name" value="EGF_CA"/>
    <property type="match status" value="2"/>
</dbReference>
<feature type="compositionally biased region" description="Low complexity" evidence="16">
    <location>
        <begin position="996"/>
        <end position="1014"/>
    </location>
</feature>
<evidence type="ECO:0000256" key="10">
    <source>
        <dbReference type="ARBA" id="ARBA00023136"/>
    </source>
</evidence>
<evidence type="ECO:0000256" key="15">
    <source>
        <dbReference type="PROSITE-ProRule" id="PRU00461"/>
    </source>
</evidence>
<dbReference type="FunFam" id="4.10.400.10:FF:000034">
    <property type="entry name" value="Low-density lipoprotein receptor-related protein 2"/>
    <property type="match status" value="1"/>
</dbReference>
<evidence type="ECO:0000256" key="2">
    <source>
        <dbReference type="ARBA" id="ARBA00022475"/>
    </source>
</evidence>
<feature type="region of interest" description="Disordered" evidence="16">
    <location>
        <begin position="19"/>
        <end position="54"/>
    </location>
</feature>
<evidence type="ECO:0000256" key="9">
    <source>
        <dbReference type="ARBA" id="ARBA00022989"/>
    </source>
</evidence>
<feature type="disulfide bond" evidence="14">
    <location>
        <begin position="380"/>
        <end position="398"/>
    </location>
</feature>
<protein>
    <submittedName>
        <fullName evidence="20">Low-density lipoprotein receptor-like isoform X7</fullName>
    </submittedName>
</protein>
<dbReference type="SUPFAM" id="SSF57184">
    <property type="entry name" value="Growth factor receptor domain"/>
    <property type="match status" value="1"/>
</dbReference>
<dbReference type="Gene3D" id="4.10.400.10">
    <property type="entry name" value="Low-density Lipoprotein Receptor"/>
    <property type="match status" value="9"/>
</dbReference>
<dbReference type="InterPro" id="IPR001881">
    <property type="entry name" value="EGF-like_Ca-bd_dom"/>
</dbReference>
<evidence type="ECO:0000259" key="18">
    <source>
        <dbReference type="PROSITE" id="PS01186"/>
    </source>
</evidence>
<dbReference type="InterPro" id="IPR018097">
    <property type="entry name" value="EGF_Ca-bd_CS"/>
</dbReference>
<feature type="repeat" description="LDL-receptor class B" evidence="15">
    <location>
        <begin position="836"/>
        <end position="880"/>
    </location>
</feature>
<dbReference type="InterPro" id="IPR009030">
    <property type="entry name" value="Growth_fac_rcpt_cys_sf"/>
</dbReference>
<dbReference type="GO" id="GO:0030001">
    <property type="term" value="P:metal ion transport"/>
    <property type="evidence" value="ECO:0007669"/>
    <property type="project" value="UniProtKB-ARBA"/>
</dbReference>
<evidence type="ECO:0000313" key="19">
    <source>
        <dbReference type="Proteomes" id="UP000515160"/>
    </source>
</evidence>
<dbReference type="FunFam" id="4.10.400.10:FF:000015">
    <property type="entry name" value="Low-density lipoprotein receptor-related protein 1"/>
    <property type="match status" value="1"/>
</dbReference>
<evidence type="ECO:0000256" key="3">
    <source>
        <dbReference type="ARBA" id="ARBA00022536"/>
    </source>
</evidence>
<dbReference type="Gene3D" id="2.120.10.30">
    <property type="entry name" value="TolB, C-terminal domain"/>
    <property type="match status" value="1"/>
</dbReference>
<dbReference type="Gene3D" id="2.10.25.10">
    <property type="entry name" value="Laminin"/>
    <property type="match status" value="3"/>
</dbReference>
<evidence type="ECO:0000256" key="13">
    <source>
        <dbReference type="ARBA" id="ARBA00023180"/>
    </source>
</evidence>
<feature type="disulfide bond" evidence="14">
    <location>
        <begin position="497"/>
        <end position="509"/>
    </location>
</feature>
<feature type="disulfide bond" evidence="14">
    <location>
        <begin position="354"/>
        <end position="369"/>
    </location>
</feature>
<dbReference type="AlphaFoldDB" id="A0A6P8XLK1"/>
<dbReference type="FunFam" id="4.10.400.10:FF:000004">
    <property type="entry name" value="Low-density lipoprotein receptor-related protein 1"/>
    <property type="match status" value="1"/>
</dbReference>
<keyword evidence="6" id="KW-0732">Signal</keyword>
<feature type="compositionally biased region" description="Polar residues" evidence="16">
    <location>
        <begin position="983"/>
        <end position="995"/>
    </location>
</feature>
<dbReference type="OrthoDB" id="664115at2759"/>
<dbReference type="CDD" id="cd00112">
    <property type="entry name" value="LDLa"/>
    <property type="match status" value="9"/>
</dbReference>
<evidence type="ECO:0000256" key="12">
    <source>
        <dbReference type="ARBA" id="ARBA00023170"/>
    </source>
</evidence>
<dbReference type="PROSITE" id="PS01186">
    <property type="entry name" value="EGF_2"/>
    <property type="match status" value="1"/>
</dbReference>
<feature type="compositionally biased region" description="Low complexity" evidence="16">
    <location>
        <begin position="19"/>
        <end position="53"/>
    </location>
</feature>
<dbReference type="PROSITE" id="PS50068">
    <property type="entry name" value="LDLRA_2"/>
    <property type="match status" value="9"/>
</dbReference>
<dbReference type="PANTHER" id="PTHR22722:SF14">
    <property type="entry name" value="MEGALIN, ISOFORM A"/>
    <property type="match status" value="1"/>
</dbReference>
<dbReference type="FunFam" id="2.120.10.30:FF:000008">
    <property type="entry name" value="Low-density lipoprotein receptor-related protein 4"/>
    <property type="match status" value="1"/>
</dbReference>
<proteinExistence type="predicted"/>
<evidence type="ECO:0000256" key="11">
    <source>
        <dbReference type="ARBA" id="ARBA00023157"/>
    </source>
</evidence>
<keyword evidence="5 17" id="KW-0812">Transmembrane</keyword>
<feature type="disulfide bond" evidence="14">
    <location>
        <begin position="548"/>
        <end position="566"/>
    </location>
</feature>
<organism evidence="19 20">
    <name type="scientific">Drosophila albomicans</name>
    <name type="common">Fruit fly</name>
    <dbReference type="NCBI Taxonomy" id="7291"/>
    <lineage>
        <taxon>Eukaryota</taxon>
        <taxon>Metazoa</taxon>
        <taxon>Ecdysozoa</taxon>
        <taxon>Arthropoda</taxon>
        <taxon>Hexapoda</taxon>
        <taxon>Insecta</taxon>
        <taxon>Pterygota</taxon>
        <taxon>Neoptera</taxon>
        <taxon>Endopterygota</taxon>
        <taxon>Diptera</taxon>
        <taxon>Brachycera</taxon>
        <taxon>Muscomorpha</taxon>
        <taxon>Ephydroidea</taxon>
        <taxon>Drosophilidae</taxon>
        <taxon>Drosophila</taxon>
    </lineage>
</organism>
<comment type="caution">
    <text evidence="14">Lacks conserved residue(s) required for the propagation of feature annotation.</text>
</comment>
<keyword evidence="9 17" id="KW-1133">Transmembrane helix</keyword>
<feature type="disulfide bond" evidence="14">
    <location>
        <begin position="516"/>
        <end position="531"/>
    </location>
</feature>
<feature type="disulfide bond" evidence="14">
    <location>
        <begin position="392"/>
        <end position="407"/>
    </location>
</feature>
<reference evidence="20" key="1">
    <citation type="submission" date="2025-08" db="UniProtKB">
        <authorList>
            <consortium name="RefSeq"/>
        </authorList>
    </citation>
    <scope>IDENTIFICATION</scope>
    <source>
        <strain evidence="20">15112-1751.03</strain>
        <tissue evidence="20">Whole Adult</tissue>
    </source>
</reference>
<dbReference type="FunFam" id="4.10.400.10:FF:000045">
    <property type="entry name" value="Low-density lipoprotein receptor-related protein 2"/>
    <property type="match status" value="1"/>
</dbReference>
<dbReference type="SMART" id="SM00135">
    <property type="entry name" value="LY"/>
    <property type="match status" value="5"/>
</dbReference>